<dbReference type="Gene3D" id="3.40.525.10">
    <property type="entry name" value="CRAL-TRIO lipid binding domain"/>
    <property type="match status" value="1"/>
</dbReference>
<organism evidence="1">
    <name type="scientific">Proboscia inermis</name>
    <dbReference type="NCBI Taxonomy" id="420281"/>
    <lineage>
        <taxon>Eukaryota</taxon>
        <taxon>Sar</taxon>
        <taxon>Stramenopiles</taxon>
        <taxon>Ochrophyta</taxon>
        <taxon>Bacillariophyta</taxon>
        <taxon>Coscinodiscophyceae</taxon>
        <taxon>Rhizosoleniophycidae</taxon>
        <taxon>Rhizosoleniales</taxon>
        <taxon>Rhizosoleniaceae</taxon>
        <taxon>Proboscia</taxon>
    </lineage>
</organism>
<evidence type="ECO:0000313" key="1">
    <source>
        <dbReference type="EMBL" id="CAD8425296.1"/>
    </source>
</evidence>
<evidence type="ECO:0008006" key="2">
    <source>
        <dbReference type="Google" id="ProtNLM"/>
    </source>
</evidence>
<name>A0A7S0CLD8_9STRA</name>
<dbReference type="InterPro" id="IPR036865">
    <property type="entry name" value="CRAL-TRIO_dom_sf"/>
</dbReference>
<dbReference type="AlphaFoldDB" id="A0A7S0CLD8"/>
<proteinExistence type="predicted"/>
<protein>
    <recommendedName>
        <fullName evidence="2">CRAL-TRIO domain-containing protein</fullName>
    </recommendedName>
</protein>
<reference evidence="1" key="1">
    <citation type="submission" date="2021-01" db="EMBL/GenBank/DDBJ databases">
        <authorList>
            <person name="Corre E."/>
            <person name="Pelletier E."/>
            <person name="Niang G."/>
            <person name="Scheremetjew M."/>
            <person name="Finn R."/>
            <person name="Kale V."/>
            <person name="Holt S."/>
            <person name="Cochrane G."/>
            <person name="Meng A."/>
            <person name="Brown T."/>
            <person name="Cohen L."/>
        </authorList>
    </citation>
    <scope>NUCLEOTIDE SEQUENCE</scope>
    <source>
        <strain evidence="1">CCAP1064/1</strain>
    </source>
</reference>
<dbReference type="EMBL" id="HBEL01046138">
    <property type="protein sequence ID" value="CAD8425296.1"/>
    <property type="molecule type" value="Transcribed_RNA"/>
</dbReference>
<sequence>MISRERVGMHDVDAETNQSDLSMENLDDLFSVLRTYENPEGGRDHYFASYVRIYRSNNDIKVLKTDFITHDMSIALDYLHALILKSIKKSSKRSRNHNIKWTFRRSIHRIFDKTLDDIFLSFLRWSAVPIADRNFPFLLNVHRAFRRLEKYADWLEKYGEDLMDTTVDVDQVKGMLEGKVFHYNLNEHGKFLVWVDMSYAISEFHGMSKNDCFRFFAWMTHQAMFVENAQQSSLIQYCAGQITFAQYNSIMDYKKWFGICKLGLSTSSINIDHIYVIDTPGWMRSQYSLISRLLNKSARSRFTIRKSKSLDVFEKLGVPNSVPEGFGQGQTGTSR</sequence>
<gene>
    <name evidence="1" type="ORF">PINE0816_LOCUS21456</name>
</gene>
<accession>A0A7S0CLD8</accession>